<keyword evidence="3" id="KW-0378">Hydrolase</keyword>
<comment type="caution">
    <text evidence="5">The sequence shown here is derived from an EMBL/GenBank/DDBJ whole genome shotgun (WGS) entry which is preliminary data.</text>
</comment>
<organism evidence="5 6">
    <name type="scientific">Candidatus Aquicultor secundus</name>
    <dbReference type="NCBI Taxonomy" id="1973895"/>
    <lineage>
        <taxon>Bacteria</taxon>
        <taxon>Bacillati</taxon>
        <taxon>Actinomycetota</taxon>
        <taxon>Candidatus Aquicultoria</taxon>
        <taxon>Candidatus Aquicultorales</taxon>
        <taxon>Candidatus Aquicultoraceae</taxon>
        <taxon>Candidatus Aquicultor</taxon>
    </lineage>
</organism>
<evidence type="ECO:0000256" key="2">
    <source>
        <dbReference type="ARBA" id="ARBA00022722"/>
    </source>
</evidence>
<dbReference type="AlphaFoldDB" id="A0A2M7T827"/>
<keyword evidence="1" id="KW-1277">Toxin-antitoxin system</keyword>
<dbReference type="PANTHER" id="PTHR33397:SF5">
    <property type="entry name" value="RNASE YUTE-RELATED"/>
    <property type="match status" value="1"/>
</dbReference>
<proteinExistence type="inferred from homology"/>
<dbReference type="InterPro" id="IPR008201">
    <property type="entry name" value="HepT-like"/>
</dbReference>
<keyword evidence="2" id="KW-0540">Nuclease</keyword>
<feature type="non-terminal residue" evidence="5">
    <location>
        <position position="1"/>
    </location>
</feature>
<dbReference type="PANTHER" id="PTHR33397">
    <property type="entry name" value="UPF0331 PROTEIN YUTE"/>
    <property type="match status" value="1"/>
</dbReference>
<dbReference type="GO" id="GO:0110001">
    <property type="term" value="C:toxin-antitoxin complex"/>
    <property type="evidence" value="ECO:0007669"/>
    <property type="project" value="InterPro"/>
</dbReference>
<dbReference type="GO" id="GO:0016787">
    <property type="term" value="F:hydrolase activity"/>
    <property type="evidence" value="ECO:0007669"/>
    <property type="project" value="UniProtKB-KW"/>
</dbReference>
<accession>A0A2M7T827</accession>
<dbReference type="InterPro" id="IPR052379">
    <property type="entry name" value="Type_VII_TA_RNase"/>
</dbReference>
<dbReference type="Gene3D" id="1.20.120.580">
    <property type="entry name" value="bsu32300-like"/>
    <property type="match status" value="1"/>
</dbReference>
<sequence length="121" mass="14000">QLTEFSAVTLENYKTDWKTQRIVERTLQIMIETCSDIANHIISATSTRPPTSYADTFRVLFENGVISEELSGIMEKMAKFRNVVVHQYEQVDAEIVISILRKHLGDFDKFKEAVISYLKRL</sequence>
<evidence type="ECO:0000256" key="1">
    <source>
        <dbReference type="ARBA" id="ARBA00022649"/>
    </source>
</evidence>
<evidence type="ECO:0000313" key="5">
    <source>
        <dbReference type="EMBL" id="PIZ39068.1"/>
    </source>
</evidence>
<dbReference type="Proteomes" id="UP000230956">
    <property type="component" value="Unassembled WGS sequence"/>
</dbReference>
<evidence type="ECO:0000313" key="6">
    <source>
        <dbReference type="Proteomes" id="UP000230956"/>
    </source>
</evidence>
<dbReference type="SUPFAM" id="SSF81593">
    <property type="entry name" value="Nucleotidyltransferase substrate binding subunit/domain"/>
    <property type="match status" value="1"/>
</dbReference>
<reference evidence="6" key="1">
    <citation type="submission" date="2017-09" db="EMBL/GenBank/DDBJ databases">
        <title>Depth-based differentiation of microbial function through sediment-hosted aquifers and enrichment of novel symbionts in the deep terrestrial subsurface.</title>
        <authorList>
            <person name="Probst A.J."/>
            <person name="Ladd B."/>
            <person name="Jarett J.K."/>
            <person name="Geller-Mcgrath D.E."/>
            <person name="Sieber C.M.K."/>
            <person name="Emerson J.B."/>
            <person name="Anantharaman K."/>
            <person name="Thomas B.C."/>
            <person name="Malmstrom R."/>
            <person name="Stieglmeier M."/>
            <person name="Klingl A."/>
            <person name="Woyke T."/>
            <person name="Ryan C.M."/>
            <person name="Banfield J.F."/>
        </authorList>
    </citation>
    <scope>NUCLEOTIDE SEQUENCE [LARGE SCALE GENOMIC DNA]</scope>
</reference>
<protein>
    <submittedName>
        <fullName evidence="5">Antitoxin</fullName>
    </submittedName>
</protein>
<dbReference type="InterPro" id="IPR037038">
    <property type="entry name" value="HepT-like_sf"/>
</dbReference>
<dbReference type="NCBIfam" id="NF047751">
    <property type="entry name" value="HepT_toxin"/>
    <property type="match status" value="1"/>
</dbReference>
<comment type="similarity">
    <text evidence="4">Belongs to the HepT RNase toxin family.</text>
</comment>
<dbReference type="EMBL" id="PFNG01000130">
    <property type="protein sequence ID" value="PIZ39068.1"/>
    <property type="molecule type" value="Genomic_DNA"/>
</dbReference>
<gene>
    <name evidence="5" type="ORF">COY37_05450</name>
</gene>
<name>A0A2M7T827_9ACTN</name>
<dbReference type="Pfam" id="PF01934">
    <property type="entry name" value="HepT-like"/>
    <property type="match status" value="1"/>
</dbReference>
<evidence type="ECO:0000256" key="3">
    <source>
        <dbReference type="ARBA" id="ARBA00022801"/>
    </source>
</evidence>
<dbReference type="GO" id="GO:0004540">
    <property type="term" value="F:RNA nuclease activity"/>
    <property type="evidence" value="ECO:0007669"/>
    <property type="project" value="InterPro"/>
</dbReference>
<evidence type="ECO:0000256" key="4">
    <source>
        <dbReference type="ARBA" id="ARBA00024207"/>
    </source>
</evidence>
<dbReference type="RefSeq" id="WP_286976598.1">
    <property type="nucleotide sequence ID" value="NZ_PFNG01000130.1"/>
</dbReference>